<evidence type="ECO:0000256" key="1">
    <source>
        <dbReference type="SAM" id="MobiDB-lite"/>
    </source>
</evidence>
<feature type="region of interest" description="Disordered" evidence="1">
    <location>
        <begin position="1"/>
        <end position="35"/>
    </location>
</feature>
<dbReference type="EMBL" id="KQ434847">
    <property type="protein sequence ID" value="KZC08479.1"/>
    <property type="molecule type" value="Genomic_DNA"/>
</dbReference>
<evidence type="ECO:0000313" key="3">
    <source>
        <dbReference type="Proteomes" id="UP000076502"/>
    </source>
</evidence>
<proteinExistence type="predicted"/>
<gene>
    <name evidence="2" type="ORF">WN55_10679</name>
</gene>
<dbReference type="Proteomes" id="UP000076502">
    <property type="component" value="Unassembled WGS sequence"/>
</dbReference>
<dbReference type="AlphaFoldDB" id="A0A154P988"/>
<accession>A0A154P988</accession>
<evidence type="ECO:0000313" key="2">
    <source>
        <dbReference type="EMBL" id="KZC08479.1"/>
    </source>
</evidence>
<organism evidence="2 3">
    <name type="scientific">Dufourea novaeangliae</name>
    <name type="common">Sweat bee</name>
    <dbReference type="NCBI Taxonomy" id="178035"/>
    <lineage>
        <taxon>Eukaryota</taxon>
        <taxon>Metazoa</taxon>
        <taxon>Ecdysozoa</taxon>
        <taxon>Arthropoda</taxon>
        <taxon>Hexapoda</taxon>
        <taxon>Insecta</taxon>
        <taxon>Pterygota</taxon>
        <taxon>Neoptera</taxon>
        <taxon>Endopterygota</taxon>
        <taxon>Hymenoptera</taxon>
        <taxon>Apocrita</taxon>
        <taxon>Aculeata</taxon>
        <taxon>Apoidea</taxon>
        <taxon>Anthophila</taxon>
        <taxon>Halictidae</taxon>
        <taxon>Rophitinae</taxon>
        <taxon>Dufourea</taxon>
    </lineage>
</organism>
<keyword evidence="3" id="KW-1185">Reference proteome</keyword>
<feature type="compositionally biased region" description="Basic and acidic residues" evidence="1">
    <location>
        <begin position="22"/>
        <end position="35"/>
    </location>
</feature>
<protein>
    <submittedName>
        <fullName evidence="2">Uncharacterized protein</fullName>
    </submittedName>
</protein>
<reference evidence="2 3" key="1">
    <citation type="submission" date="2015-07" db="EMBL/GenBank/DDBJ databases">
        <title>The genome of Dufourea novaeangliae.</title>
        <authorList>
            <person name="Pan H."/>
            <person name="Kapheim K."/>
        </authorList>
    </citation>
    <scope>NUCLEOTIDE SEQUENCE [LARGE SCALE GENOMIC DNA]</scope>
    <source>
        <strain evidence="2">0120121106</strain>
        <tissue evidence="2">Whole body</tissue>
    </source>
</reference>
<sequence>MTGANARPETSWWDEETQTVKLTEERRRSTGARESERFQRRVGAFVTAHNRKIMHRFFVPPREKLKLMRVVSQDRDGYAASQAKAAGDRQDWALCGNGGDSSSVNGLRTFASGVQGSPPTARRTRTFRLNDPVGKEASERVHPRYGICTTIRAKCPAPSKPATNSAKRPETLDAIIWRFVLGLVFYSVGHEQEQNATEVREVEANSSSYLAVFTRGGKESNTTGMKMKAGFA</sequence>
<name>A0A154P988_DUFNO</name>